<dbReference type="RefSeq" id="XP_046593291.1">
    <property type="nucleotide sequence ID" value="XM_046737335.1"/>
</dbReference>
<evidence type="ECO:0000259" key="5">
    <source>
        <dbReference type="Pfam" id="PF06278"/>
    </source>
</evidence>
<comment type="subcellular location">
    <subcellularLocation>
        <location evidence="1">Nucleus</location>
    </subcellularLocation>
</comment>
<accession>A0A6J0B706</accession>
<dbReference type="RefSeq" id="XP_046593288.1">
    <property type="nucleotide sequence ID" value="XM_046737332.1"/>
</dbReference>
<evidence type="ECO:0000313" key="10">
    <source>
        <dbReference type="RefSeq" id="XP_046593289.1"/>
    </source>
</evidence>
<dbReference type="RefSeq" id="XP_046593289.1">
    <property type="nucleotide sequence ID" value="XM_046737333.1"/>
</dbReference>
<dbReference type="GeneID" id="107217694"/>
<protein>
    <submittedName>
        <fullName evidence="8 9 10">Condensin-2 complex subunit H2</fullName>
    </submittedName>
</protein>
<dbReference type="InterPro" id="IPR009378">
    <property type="entry name" value="H2_N"/>
</dbReference>
<evidence type="ECO:0000256" key="1">
    <source>
        <dbReference type="ARBA" id="ARBA00004123"/>
    </source>
</evidence>
<dbReference type="GO" id="GO:0051306">
    <property type="term" value="P:mitotic sister chromatid separation"/>
    <property type="evidence" value="ECO:0007669"/>
    <property type="project" value="TreeGrafter"/>
</dbReference>
<feature type="compositionally biased region" description="Polar residues" evidence="4">
    <location>
        <begin position="269"/>
        <end position="288"/>
    </location>
</feature>
<dbReference type="InterPro" id="IPR031737">
    <property type="entry name" value="CNDH2_C"/>
</dbReference>
<feature type="region of interest" description="Disordered" evidence="4">
    <location>
        <begin position="243"/>
        <end position="305"/>
    </location>
</feature>
<dbReference type="GO" id="GO:0000796">
    <property type="term" value="C:condensin complex"/>
    <property type="evidence" value="ECO:0007669"/>
    <property type="project" value="TreeGrafter"/>
</dbReference>
<evidence type="ECO:0000313" key="7">
    <source>
        <dbReference type="Proteomes" id="UP000829291"/>
    </source>
</evidence>
<keyword evidence="7" id="KW-1185">Reference proteome</keyword>
<dbReference type="AlphaFoldDB" id="A0A6J0B706"/>
<name>A0A6J0B706_NEOLC</name>
<sequence length="612" mass="69624">METLLKPAKLLAEWDSNFAQSLEKYFLLLKATQSVNFGEAALVIQNSANVYARRVEYLQNETDALNQSLVIHNNGTNGEEITAKKKKYQKSSNVIDFNDFESLELSNQIGKSNNLKEGAQKPLKLLTRRFTQLESNLAQLSSPIEILSTQGEIIGNKYDFRCNQQLTKNCMLVDELTPDDFGQPSLTASPNYQTPANDTSNIQLDSAYSSMLDNNEIVESTECRNSEEIERTVTDSCATKNIDESYNIPNDADAGYTSDDTQDAVEPELTSTKTPESTQAKDNSNQQILEPIPFENGIPDPLPKRRTQFKLPCHISLLKSKSRKRKNLSENKKREHLTKFLLDRYELVHKKLKVDSPTRQLFAPMKKEEFEEFQKSFDQYLKNMRGCETDNYEAVTSSLTRELLGFQRNFGKRDPLTERFTYTADDSITNSSMIIEPESDLSSVPESFTTPPPTPESANHGHNYRELVEQRIKQIGEETREQSDLEQRVAEWHRSLRPKLVAAERRPAFHMHEYSSRIIEALETASNKKLPFGNLIQNQSTPEVARYFLASLQLANSYDIAINATADSGCGIELKLLEQERHPQTFDPNENIDRLPISEITNECTMLRISTS</sequence>
<dbReference type="Proteomes" id="UP000829291">
    <property type="component" value="Chromosome 4"/>
</dbReference>
<feature type="compositionally biased region" description="Polar residues" evidence="4">
    <location>
        <begin position="184"/>
        <end position="200"/>
    </location>
</feature>
<dbReference type="Pfam" id="PF06278">
    <property type="entry name" value="CNDH2_N"/>
    <property type="match status" value="1"/>
</dbReference>
<evidence type="ECO:0000259" key="6">
    <source>
        <dbReference type="Pfam" id="PF16858"/>
    </source>
</evidence>
<evidence type="ECO:0000256" key="2">
    <source>
        <dbReference type="ARBA" id="ARBA00007844"/>
    </source>
</evidence>
<dbReference type="OrthoDB" id="10038475at2759"/>
<dbReference type="Pfam" id="PF16858">
    <property type="entry name" value="CNDH2_C"/>
    <property type="match status" value="1"/>
</dbReference>
<dbReference type="KEGG" id="nlo:107217694"/>
<dbReference type="RefSeq" id="XP_015510810.1">
    <property type="nucleotide sequence ID" value="XM_015655324.1"/>
</dbReference>
<proteinExistence type="inferred from homology"/>
<evidence type="ECO:0000313" key="11">
    <source>
        <dbReference type="RefSeq" id="XP_046593290.1"/>
    </source>
</evidence>
<organism evidence="7 8">
    <name type="scientific">Neodiprion lecontei</name>
    <name type="common">Redheaded pine sawfly</name>
    <dbReference type="NCBI Taxonomy" id="441921"/>
    <lineage>
        <taxon>Eukaryota</taxon>
        <taxon>Metazoa</taxon>
        <taxon>Ecdysozoa</taxon>
        <taxon>Arthropoda</taxon>
        <taxon>Hexapoda</taxon>
        <taxon>Insecta</taxon>
        <taxon>Pterygota</taxon>
        <taxon>Neoptera</taxon>
        <taxon>Endopterygota</taxon>
        <taxon>Hymenoptera</taxon>
        <taxon>Tenthredinoidea</taxon>
        <taxon>Diprionidae</taxon>
        <taxon>Diprioninae</taxon>
        <taxon>Neodiprion</taxon>
    </lineage>
</organism>
<evidence type="ECO:0000256" key="3">
    <source>
        <dbReference type="ARBA" id="ARBA00023242"/>
    </source>
</evidence>
<feature type="domain" description="Condensin-2 complex subunit H2 C-terminal" evidence="6">
    <location>
        <begin position="463"/>
        <end position="586"/>
    </location>
</feature>
<dbReference type="GO" id="GO:0005634">
    <property type="term" value="C:nucleus"/>
    <property type="evidence" value="ECO:0007669"/>
    <property type="project" value="UniProtKB-SubCell"/>
</dbReference>
<dbReference type="PANTHER" id="PTHR14324:SF3">
    <property type="entry name" value="CONDENSIN-2 COMPLEX SUBUNIT H2"/>
    <property type="match status" value="1"/>
</dbReference>
<evidence type="ECO:0000313" key="9">
    <source>
        <dbReference type="RefSeq" id="XP_046593288.1"/>
    </source>
</evidence>
<comment type="similarity">
    <text evidence="2">Belongs to the CND2 H2 (condensin-2 subunit 2) family.</text>
</comment>
<dbReference type="RefSeq" id="XP_046593290.1">
    <property type="nucleotide sequence ID" value="XM_046737334.1"/>
</dbReference>
<feature type="region of interest" description="Disordered" evidence="4">
    <location>
        <begin position="441"/>
        <end position="461"/>
    </location>
</feature>
<evidence type="ECO:0000313" key="12">
    <source>
        <dbReference type="RefSeq" id="XP_046593291.1"/>
    </source>
</evidence>
<dbReference type="InParanoid" id="A0A6J0B706"/>
<dbReference type="GO" id="GO:0010032">
    <property type="term" value="P:meiotic chromosome condensation"/>
    <property type="evidence" value="ECO:0007669"/>
    <property type="project" value="TreeGrafter"/>
</dbReference>
<dbReference type="GO" id="GO:0003682">
    <property type="term" value="F:chromatin binding"/>
    <property type="evidence" value="ECO:0007669"/>
    <property type="project" value="TreeGrafter"/>
</dbReference>
<dbReference type="InterPro" id="IPR031739">
    <property type="entry name" value="Ncaph2"/>
</dbReference>
<gene>
    <name evidence="8 9 10 11 12" type="primary">LOC107217694</name>
</gene>
<feature type="region of interest" description="Disordered" evidence="4">
    <location>
        <begin position="181"/>
        <end position="200"/>
    </location>
</feature>
<reference evidence="8" key="1">
    <citation type="submission" date="2025-04" db="UniProtKB">
        <authorList>
            <consortium name="RefSeq"/>
        </authorList>
    </citation>
    <scope>IDENTIFICATION</scope>
    <source>
        <tissue evidence="9 10">Thorax and Abdomen</tissue>
        <tissue evidence="8">Whole body</tissue>
    </source>
</reference>
<dbReference type="PANTHER" id="PTHR14324">
    <property type="entry name" value="CONDENSIN-2 COMPLEX SUBUNIT H2"/>
    <property type="match status" value="1"/>
</dbReference>
<feature type="domain" description="Condensin II complex subunit H2 N-terminal" evidence="5">
    <location>
        <begin position="3"/>
        <end position="74"/>
    </location>
</feature>
<evidence type="ECO:0000313" key="8">
    <source>
        <dbReference type="RefSeq" id="XP_015510810.1"/>
    </source>
</evidence>
<keyword evidence="3" id="KW-0539">Nucleus</keyword>
<evidence type="ECO:0000256" key="4">
    <source>
        <dbReference type="SAM" id="MobiDB-lite"/>
    </source>
</evidence>